<feature type="chain" id="PRO_5008771841" description="C-type lectin domain-containing protein" evidence="2">
    <location>
        <begin position="33"/>
        <end position="296"/>
    </location>
</feature>
<dbReference type="RefSeq" id="XP_005838070.1">
    <property type="nucleotide sequence ID" value="XM_005838013.1"/>
</dbReference>
<keyword evidence="2" id="KW-0732">Signal</keyword>
<dbReference type="AlphaFoldDB" id="L1JSC2"/>
<dbReference type="EMBL" id="JH992976">
    <property type="protein sequence ID" value="EKX51090.1"/>
    <property type="molecule type" value="Genomic_DNA"/>
</dbReference>
<dbReference type="HOGENOM" id="CLU_941484_0_0_1"/>
<feature type="region of interest" description="Disordered" evidence="1">
    <location>
        <begin position="244"/>
        <end position="274"/>
    </location>
</feature>
<proteinExistence type="predicted"/>
<reference evidence="4" key="3">
    <citation type="submission" date="2016-03" db="UniProtKB">
        <authorList>
            <consortium name="EnsemblProtists"/>
        </authorList>
    </citation>
    <scope>IDENTIFICATION</scope>
</reference>
<feature type="signal peptide" evidence="2">
    <location>
        <begin position="1"/>
        <end position="32"/>
    </location>
</feature>
<name>L1JSC2_GUITC</name>
<feature type="compositionally biased region" description="Basic and acidic residues" evidence="1">
    <location>
        <begin position="249"/>
        <end position="258"/>
    </location>
</feature>
<evidence type="ECO:0008006" key="6">
    <source>
        <dbReference type="Google" id="ProtNLM"/>
    </source>
</evidence>
<dbReference type="GeneID" id="17307965"/>
<dbReference type="Proteomes" id="UP000011087">
    <property type="component" value="Unassembled WGS sequence"/>
</dbReference>
<accession>L1JSC2</accession>
<keyword evidence="5" id="KW-1185">Reference proteome</keyword>
<evidence type="ECO:0000256" key="2">
    <source>
        <dbReference type="SAM" id="SignalP"/>
    </source>
</evidence>
<protein>
    <recommendedName>
        <fullName evidence="6">C-type lectin domain-containing protein</fullName>
    </recommendedName>
</protein>
<reference evidence="5" key="2">
    <citation type="submission" date="2012-11" db="EMBL/GenBank/DDBJ databases">
        <authorList>
            <person name="Kuo A."/>
            <person name="Curtis B.A."/>
            <person name="Tanifuji G."/>
            <person name="Burki F."/>
            <person name="Gruber A."/>
            <person name="Irimia M."/>
            <person name="Maruyama S."/>
            <person name="Arias M.C."/>
            <person name="Ball S.G."/>
            <person name="Gile G.H."/>
            <person name="Hirakawa Y."/>
            <person name="Hopkins J.F."/>
            <person name="Rensing S.A."/>
            <person name="Schmutz J."/>
            <person name="Symeonidi A."/>
            <person name="Elias M."/>
            <person name="Eveleigh R.J."/>
            <person name="Herman E.K."/>
            <person name="Klute M.J."/>
            <person name="Nakayama T."/>
            <person name="Obornik M."/>
            <person name="Reyes-Prieto A."/>
            <person name="Armbrust E.V."/>
            <person name="Aves S.J."/>
            <person name="Beiko R.G."/>
            <person name="Coutinho P."/>
            <person name="Dacks J.B."/>
            <person name="Durnford D.G."/>
            <person name="Fast N.M."/>
            <person name="Green B.R."/>
            <person name="Grisdale C."/>
            <person name="Hempe F."/>
            <person name="Henrissat B."/>
            <person name="Hoppner M.P."/>
            <person name="Ishida K.-I."/>
            <person name="Kim E."/>
            <person name="Koreny L."/>
            <person name="Kroth P.G."/>
            <person name="Liu Y."/>
            <person name="Malik S.-B."/>
            <person name="Maier U.G."/>
            <person name="McRose D."/>
            <person name="Mock T."/>
            <person name="Neilson J.A."/>
            <person name="Onodera N.T."/>
            <person name="Poole A.M."/>
            <person name="Pritham E.J."/>
            <person name="Richards T.A."/>
            <person name="Rocap G."/>
            <person name="Roy S.W."/>
            <person name="Sarai C."/>
            <person name="Schaack S."/>
            <person name="Shirato S."/>
            <person name="Slamovits C.H."/>
            <person name="Spencer D.F."/>
            <person name="Suzuki S."/>
            <person name="Worden A.Z."/>
            <person name="Zauner S."/>
            <person name="Barry K."/>
            <person name="Bell C."/>
            <person name="Bharti A.K."/>
            <person name="Crow J.A."/>
            <person name="Grimwood J."/>
            <person name="Kramer R."/>
            <person name="Lindquist E."/>
            <person name="Lucas S."/>
            <person name="Salamov A."/>
            <person name="McFadden G.I."/>
            <person name="Lane C.E."/>
            <person name="Keeling P.J."/>
            <person name="Gray M.W."/>
            <person name="Grigoriev I.V."/>
            <person name="Archibald J.M."/>
        </authorList>
    </citation>
    <scope>NUCLEOTIDE SEQUENCE</scope>
    <source>
        <strain evidence="5">CCMP2712</strain>
    </source>
</reference>
<reference evidence="3 5" key="1">
    <citation type="journal article" date="2012" name="Nature">
        <title>Algal genomes reveal evolutionary mosaicism and the fate of nucleomorphs.</title>
        <authorList>
            <consortium name="DOE Joint Genome Institute"/>
            <person name="Curtis B.A."/>
            <person name="Tanifuji G."/>
            <person name="Burki F."/>
            <person name="Gruber A."/>
            <person name="Irimia M."/>
            <person name="Maruyama S."/>
            <person name="Arias M.C."/>
            <person name="Ball S.G."/>
            <person name="Gile G.H."/>
            <person name="Hirakawa Y."/>
            <person name="Hopkins J.F."/>
            <person name="Kuo A."/>
            <person name="Rensing S.A."/>
            <person name="Schmutz J."/>
            <person name="Symeonidi A."/>
            <person name="Elias M."/>
            <person name="Eveleigh R.J."/>
            <person name="Herman E.K."/>
            <person name="Klute M.J."/>
            <person name="Nakayama T."/>
            <person name="Obornik M."/>
            <person name="Reyes-Prieto A."/>
            <person name="Armbrust E.V."/>
            <person name="Aves S.J."/>
            <person name="Beiko R.G."/>
            <person name="Coutinho P."/>
            <person name="Dacks J.B."/>
            <person name="Durnford D.G."/>
            <person name="Fast N.M."/>
            <person name="Green B.R."/>
            <person name="Grisdale C.J."/>
            <person name="Hempel F."/>
            <person name="Henrissat B."/>
            <person name="Hoppner M.P."/>
            <person name="Ishida K."/>
            <person name="Kim E."/>
            <person name="Koreny L."/>
            <person name="Kroth P.G."/>
            <person name="Liu Y."/>
            <person name="Malik S.B."/>
            <person name="Maier U.G."/>
            <person name="McRose D."/>
            <person name="Mock T."/>
            <person name="Neilson J.A."/>
            <person name="Onodera N.T."/>
            <person name="Poole A.M."/>
            <person name="Pritham E.J."/>
            <person name="Richards T.A."/>
            <person name="Rocap G."/>
            <person name="Roy S.W."/>
            <person name="Sarai C."/>
            <person name="Schaack S."/>
            <person name="Shirato S."/>
            <person name="Slamovits C.H."/>
            <person name="Spencer D.F."/>
            <person name="Suzuki S."/>
            <person name="Worden A.Z."/>
            <person name="Zauner S."/>
            <person name="Barry K."/>
            <person name="Bell C."/>
            <person name="Bharti A.K."/>
            <person name="Crow J.A."/>
            <person name="Grimwood J."/>
            <person name="Kramer R."/>
            <person name="Lindquist E."/>
            <person name="Lucas S."/>
            <person name="Salamov A."/>
            <person name="McFadden G.I."/>
            <person name="Lane C.E."/>
            <person name="Keeling P.J."/>
            <person name="Gray M.W."/>
            <person name="Grigoriev I.V."/>
            <person name="Archibald J.M."/>
        </authorList>
    </citation>
    <scope>NUCLEOTIDE SEQUENCE</scope>
    <source>
        <strain evidence="3 5">CCMP2712</strain>
    </source>
</reference>
<organism evidence="3">
    <name type="scientific">Guillardia theta (strain CCMP2712)</name>
    <name type="common">Cryptophyte</name>
    <dbReference type="NCBI Taxonomy" id="905079"/>
    <lineage>
        <taxon>Eukaryota</taxon>
        <taxon>Cryptophyceae</taxon>
        <taxon>Pyrenomonadales</taxon>
        <taxon>Geminigeraceae</taxon>
        <taxon>Guillardia</taxon>
    </lineage>
</organism>
<evidence type="ECO:0000313" key="5">
    <source>
        <dbReference type="Proteomes" id="UP000011087"/>
    </source>
</evidence>
<evidence type="ECO:0000313" key="3">
    <source>
        <dbReference type="EMBL" id="EKX51090.1"/>
    </source>
</evidence>
<evidence type="ECO:0000256" key="1">
    <source>
        <dbReference type="SAM" id="MobiDB-lite"/>
    </source>
</evidence>
<evidence type="ECO:0000313" key="4">
    <source>
        <dbReference type="EnsemblProtists" id="EKX51090"/>
    </source>
</evidence>
<sequence length="296" mass="33532">MSLRFSSFGAGRRMILVAAILVLICATVDCNAREGDASNVDLLQRLLELKQRIQREPSKAHTSHAPSAIALESLWWKNPSLKAGLKRLHARDEMLSQPDNEGNDIRLYRHGVEDPNSTTFREIREADSMVTEPDDLVKLEAEVRALQSKIRMQRVLINNSSNVSAAAKNIPGEFRWIENWELHGEKPVNASNETLGMWIWCKNSSDFSKIFWRNGSLMGAPAMNASQTFQTVRGCVSVVTPGWMDVDEDTKGDTKEEEKVEDEEMQEIRHPSSVGWNKKHWKASDWITWSMTGPVK</sequence>
<gene>
    <name evidence="3" type="ORF">GUITHDRAFT_161609</name>
</gene>
<dbReference type="PaxDb" id="55529-EKX51090"/>
<dbReference type="KEGG" id="gtt:GUITHDRAFT_161609"/>
<dbReference type="EnsemblProtists" id="EKX51090">
    <property type="protein sequence ID" value="EKX51090"/>
    <property type="gene ID" value="GUITHDRAFT_161609"/>
</dbReference>